<dbReference type="RefSeq" id="WP_223469179.1">
    <property type="nucleotide sequence ID" value="NZ_JAFBIL020000006.1"/>
</dbReference>
<accession>A0ABS7SRY1</accession>
<gene>
    <name evidence="1" type="ORF">I4X03_015640</name>
</gene>
<dbReference type="Proteomes" id="UP000809349">
    <property type="component" value="Unassembled WGS sequence"/>
</dbReference>
<dbReference type="Pfam" id="PF20242">
    <property type="entry name" value="Emfourin"/>
    <property type="match status" value="1"/>
</dbReference>
<sequence>MKISARGGGGFAGITEQYDVDTSRLPQGGAIEALLQNLDFFHAAEPVPAVGADLPRWEITVDDGQQCRTVAFADDGSAACARWKRLIDGLKGSQ</sequence>
<dbReference type="EMBL" id="JAFBIL020000006">
    <property type="protein sequence ID" value="MBZ2208699.1"/>
    <property type="molecule type" value="Genomic_DNA"/>
</dbReference>
<reference evidence="1 2" key="1">
    <citation type="submission" date="2021-01" db="EMBL/GenBank/DDBJ databases">
        <authorList>
            <person name="Ruan W."/>
            <person name="Khan S.A."/>
            <person name="Jeon C.O."/>
        </authorList>
    </citation>
    <scope>NUCLEOTIDE SEQUENCE [LARGE SCALE GENOMIC DNA]</scope>
    <source>
        <strain evidence="1 2">R798</strain>
    </source>
</reference>
<name>A0ABS7SRY1_9BURK</name>
<dbReference type="InterPro" id="IPR049457">
    <property type="entry name" value="Emfourin"/>
</dbReference>
<evidence type="ECO:0000313" key="2">
    <source>
        <dbReference type="Proteomes" id="UP000809349"/>
    </source>
</evidence>
<protein>
    <submittedName>
        <fullName evidence="1">Uncharacterized protein</fullName>
    </submittedName>
</protein>
<reference evidence="1 2" key="2">
    <citation type="submission" date="2021-08" db="EMBL/GenBank/DDBJ databases">
        <title>Massilia sp. R798.</title>
        <authorList>
            <person name="Baek J.H."/>
            <person name="Jung H.S."/>
            <person name="Kim K.R."/>
            <person name="Jeon C.O."/>
        </authorList>
    </citation>
    <scope>NUCLEOTIDE SEQUENCE [LARGE SCALE GENOMIC DNA]</scope>
    <source>
        <strain evidence="1 2">R798</strain>
    </source>
</reference>
<proteinExistence type="predicted"/>
<evidence type="ECO:0000313" key="1">
    <source>
        <dbReference type="EMBL" id="MBZ2208699.1"/>
    </source>
</evidence>
<comment type="caution">
    <text evidence="1">The sequence shown here is derived from an EMBL/GenBank/DDBJ whole genome shotgun (WGS) entry which is preliminary data.</text>
</comment>
<organism evidence="1 2">
    <name type="scientific">Massilia soli</name>
    <dbReference type="NCBI Taxonomy" id="2792854"/>
    <lineage>
        <taxon>Bacteria</taxon>
        <taxon>Pseudomonadati</taxon>
        <taxon>Pseudomonadota</taxon>
        <taxon>Betaproteobacteria</taxon>
        <taxon>Burkholderiales</taxon>
        <taxon>Oxalobacteraceae</taxon>
        <taxon>Telluria group</taxon>
        <taxon>Massilia</taxon>
    </lineage>
</organism>
<keyword evidence="2" id="KW-1185">Reference proteome</keyword>